<comment type="caution">
    <text evidence="7">The sequence shown here is derived from an EMBL/GenBank/DDBJ whole genome shotgun (WGS) entry which is preliminary data.</text>
</comment>
<dbReference type="InterPro" id="IPR050695">
    <property type="entry name" value="N-acetylmuramoyl_amidase_3"/>
</dbReference>
<dbReference type="Pfam" id="PF01520">
    <property type="entry name" value="Amidase_3"/>
    <property type="match status" value="1"/>
</dbReference>
<dbReference type="GO" id="GO:0030288">
    <property type="term" value="C:outer membrane-bounded periplasmic space"/>
    <property type="evidence" value="ECO:0007669"/>
    <property type="project" value="TreeGrafter"/>
</dbReference>
<dbReference type="PANTHER" id="PTHR30404">
    <property type="entry name" value="N-ACETYLMURAMOYL-L-ALANINE AMIDASE"/>
    <property type="match status" value="1"/>
</dbReference>
<dbReference type="PANTHER" id="PTHR30404:SF0">
    <property type="entry name" value="N-ACETYLMURAMOYL-L-ALANINE AMIDASE AMIC"/>
    <property type="match status" value="1"/>
</dbReference>
<accession>A0A255YW83</accession>
<evidence type="ECO:0000256" key="4">
    <source>
        <dbReference type="SAM" id="MobiDB-lite"/>
    </source>
</evidence>
<evidence type="ECO:0000259" key="6">
    <source>
        <dbReference type="SMART" id="SM00646"/>
    </source>
</evidence>
<dbReference type="Gene3D" id="3.40.630.40">
    <property type="entry name" value="Zn-dependent exopeptidases"/>
    <property type="match status" value="1"/>
</dbReference>
<proteinExistence type="predicted"/>
<evidence type="ECO:0000256" key="5">
    <source>
        <dbReference type="SAM" id="SignalP"/>
    </source>
</evidence>
<feature type="signal peptide" evidence="5">
    <location>
        <begin position="1"/>
        <end position="34"/>
    </location>
</feature>
<evidence type="ECO:0000313" key="7">
    <source>
        <dbReference type="EMBL" id="OYQ33497.1"/>
    </source>
</evidence>
<comment type="catalytic activity">
    <reaction evidence="1">
        <text>Hydrolyzes the link between N-acetylmuramoyl residues and L-amino acid residues in certain cell-wall glycopeptides.</text>
        <dbReference type="EC" id="3.5.1.28"/>
    </reaction>
</comment>
<feature type="chain" id="PRO_5012423043" description="N-acetylmuramoyl-L-alanine amidase" evidence="5">
    <location>
        <begin position="35"/>
        <end position="275"/>
    </location>
</feature>
<protein>
    <recommendedName>
        <fullName evidence="2">N-acetylmuramoyl-L-alanine amidase</fullName>
        <ecNumber evidence="2">3.5.1.28</ecNumber>
    </recommendedName>
</protein>
<evidence type="ECO:0000256" key="3">
    <source>
        <dbReference type="ARBA" id="ARBA00022801"/>
    </source>
</evidence>
<keyword evidence="3" id="KW-0378">Hydrolase</keyword>
<dbReference type="OrthoDB" id="9806267at2"/>
<dbReference type="GO" id="GO:0009253">
    <property type="term" value="P:peptidoglycan catabolic process"/>
    <property type="evidence" value="ECO:0007669"/>
    <property type="project" value="InterPro"/>
</dbReference>
<dbReference type="SMART" id="SM00646">
    <property type="entry name" value="Ami_3"/>
    <property type="match status" value="1"/>
</dbReference>
<reference evidence="7 8" key="1">
    <citation type="submission" date="2017-07" db="EMBL/GenBank/DDBJ databases">
        <title>Niveispirillum cyanobacteriorum sp. nov., isolated from cyanobacterial aggregates in a eutrophic lake.</title>
        <authorList>
            <person name="Cai H."/>
        </authorList>
    </citation>
    <scope>NUCLEOTIDE SEQUENCE [LARGE SCALE GENOMIC DNA]</scope>
    <source>
        <strain evidence="8">TH1-14</strain>
    </source>
</reference>
<evidence type="ECO:0000256" key="2">
    <source>
        <dbReference type="ARBA" id="ARBA00011901"/>
    </source>
</evidence>
<organism evidence="7 8">
    <name type="scientific">Niveispirillum lacus</name>
    <dbReference type="NCBI Taxonomy" id="1981099"/>
    <lineage>
        <taxon>Bacteria</taxon>
        <taxon>Pseudomonadati</taxon>
        <taxon>Pseudomonadota</taxon>
        <taxon>Alphaproteobacteria</taxon>
        <taxon>Rhodospirillales</taxon>
        <taxon>Azospirillaceae</taxon>
        <taxon>Niveispirillum</taxon>
    </lineage>
</organism>
<dbReference type="Proteomes" id="UP000216998">
    <property type="component" value="Unassembled WGS sequence"/>
</dbReference>
<feature type="domain" description="MurNAc-LAA" evidence="6">
    <location>
        <begin position="113"/>
        <end position="261"/>
    </location>
</feature>
<name>A0A255YW83_9PROT</name>
<evidence type="ECO:0000256" key="1">
    <source>
        <dbReference type="ARBA" id="ARBA00001561"/>
    </source>
</evidence>
<dbReference type="GO" id="GO:0008745">
    <property type="term" value="F:N-acetylmuramoyl-L-alanine amidase activity"/>
    <property type="evidence" value="ECO:0007669"/>
    <property type="project" value="UniProtKB-EC"/>
</dbReference>
<dbReference type="EMBL" id="NOXU01000030">
    <property type="protein sequence ID" value="OYQ33497.1"/>
    <property type="molecule type" value="Genomic_DNA"/>
</dbReference>
<dbReference type="CDD" id="cd02696">
    <property type="entry name" value="MurNAc-LAA"/>
    <property type="match status" value="1"/>
</dbReference>
<evidence type="ECO:0000313" key="8">
    <source>
        <dbReference type="Proteomes" id="UP000216998"/>
    </source>
</evidence>
<gene>
    <name evidence="7" type="ORF">CHU95_13955</name>
</gene>
<dbReference type="InterPro" id="IPR002508">
    <property type="entry name" value="MurNAc-LAA_cat"/>
</dbReference>
<keyword evidence="5" id="KW-0732">Signal</keyword>
<dbReference type="SUPFAM" id="SSF53187">
    <property type="entry name" value="Zn-dependent exopeptidases"/>
    <property type="match status" value="1"/>
</dbReference>
<keyword evidence="8" id="KW-1185">Reference proteome</keyword>
<sequence>MNRRDLLRFALGVPAVLPMASVTLLHVSPSHAQAQEGGKPKPPSRKPRPPRLVMLDPGHGGHDPGCIGARGTYEKHVVLDIAKEVARQVGKARGWQVQLTRDDDRFIDLKERVRIAQAAKADLFISLHADSAPNKAARGMSAYTLSEKASDDFAAAIAQQENIAGGLGVDVSGLDEKVAGILMDLAARHTVTAALQAKRSIIQGAGKDVRLLENPMRSANFAVLKAPDIPSLLIETGFLSNPQDETLLRDAKARRNIAGILARELTAVMTAAPFA</sequence>
<dbReference type="EC" id="3.5.1.28" evidence="2"/>
<dbReference type="AlphaFoldDB" id="A0A255YW83"/>
<feature type="region of interest" description="Disordered" evidence="4">
    <location>
        <begin position="30"/>
        <end position="60"/>
    </location>
</feature>